<proteinExistence type="predicted"/>
<dbReference type="SUPFAM" id="SSF55729">
    <property type="entry name" value="Acyl-CoA N-acyltransferases (Nat)"/>
    <property type="match status" value="1"/>
</dbReference>
<protein>
    <recommendedName>
        <fullName evidence="1">N-acetyltransferase domain-containing protein</fullName>
    </recommendedName>
</protein>
<dbReference type="Proteomes" id="UP000229315">
    <property type="component" value="Unassembled WGS sequence"/>
</dbReference>
<dbReference type="CDD" id="cd04301">
    <property type="entry name" value="NAT_SF"/>
    <property type="match status" value="1"/>
</dbReference>
<evidence type="ECO:0000313" key="3">
    <source>
        <dbReference type="Proteomes" id="UP000229315"/>
    </source>
</evidence>
<sequence>MAESIAYEQNEDLKAEVSVVKEKVSHYFDTLLEINKTAFPTEVFNHSLVRKVLKEKQTVLAVLTDAETQKIVGYALTTTTNKPHAAHYIANAIIPEFQGQRLVKALSEKVEEELRNKGFLFVTRDTRTSDGYADKVRKAYGKRVLKEEKSFNILGEYIEFTIEL</sequence>
<dbReference type="InterPro" id="IPR000182">
    <property type="entry name" value="GNAT_dom"/>
</dbReference>
<evidence type="ECO:0000259" key="1">
    <source>
        <dbReference type="PROSITE" id="PS51186"/>
    </source>
</evidence>
<dbReference type="AlphaFoldDB" id="A0A2H0UG40"/>
<evidence type="ECO:0000313" key="2">
    <source>
        <dbReference type="EMBL" id="PIR85369.1"/>
    </source>
</evidence>
<gene>
    <name evidence="2" type="ORF">COU15_00900</name>
</gene>
<dbReference type="EMBL" id="PFBH01000005">
    <property type="protein sequence ID" value="PIR85369.1"/>
    <property type="molecule type" value="Genomic_DNA"/>
</dbReference>
<dbReference type="InterPro" id="IPR016181">
    <property type="entry name" value="Acyl_CoA_acyltransferase"/>
</dbReference>
<accession>A0A2H0UG40</accession>
<dbReference type="Gene3D" id="3.40.630.30">
    <property type="match status" value="1"/>
</dbReference>
<reference evidence="3" key="1">
    <citation type="submission" date="2017-09" db="EMBL/GenBank/DDBJ databases">
        <title>Depth-based differentiation of microbial function through sediment-hosted aquifers and enrichment of novel symbionts in the deep terrestrial subsurface.</title>
        <authorList>
            <person name="Probst A.J."/>
            <person name="Ladd B."/>
            <person name="Jarett J.K."/>
            <person name="Geller-Mcgrath D.E."/>
            <person name="Sieber C.M.K."/>
            <person name="Emerson J.B."/>
            <person name="Anantharaman K."/>
            <person name="Thomas B.C."/>
            <person name="Malmstrom R."/>
            <person name="Stieglmeier M."/>
            <person name="Klingl A."/>
            <person name="Woyke T."/>
            <person name="Ryan C.M."/>
            <person name="Banfield J.F."/>
        </authorList>
    </citation>
    <scope>NUCLEOTIDE SEQUENCE [LARGE SCALE GENOMIC DNA]</scope>
</reference>
<comment type="caution">
    <text evidence="2">The sequence shown here is derived from an EMBL/GenBank/DDBJ whole genome shotgun (WGS) entry which is preliminary data.</text>
</comment>
<dbReference type="PROSITE" id="PS51186">
    <property type="entry name" value="GNAT"/>
    <property type="match status" value="1"/>
</dbReference>
<organism evidence="2 3">
    <name type="scientific">Candidatus Kaiserbacteria bacterium CG10_big_fil_rev_8_21_14_0_10_45_20</name>
    <dbReference type="NCBI Taxonomy" id="1974607"/>
    <lineage>
        <taxon>Bacteria</taxon>
        <taxon>Candidatus Kaiseribacteriota</taxon>
    </lineage>
</organism>
<dbReference type="Pfam" id="PF00583">
    <property type="entry name" value="Acetyltransf_1"/>
    <property type="match status" value="1"/>
</dbReference>
<dbReference type="GO" id="GO:0016747">
    <property type="term" value="F:acyltransferase activity, transferring groups other than amino-acyl groups"/>
    <property type="evidence" value="ECO:0007669"/>
    <property type="project" value="InterPro"/>
</dbReference>
<feature type="domain" description="N-acetyltransferase" evidence="1">
    <location>
        <begin position="15"/>
        <end position="152"/>
    </location>
</feature>
<name>A0A2H0UG40_9BACT</name>